<protein>
    <recommendedName>
        <fullName evidence="2">DUF2169 domain-containing protein</fullName>
    </recommendedName>
</protein>
<dbReference type="OrthoDB" id="237820at2"/>
<accession>A0A543K4E8</accession>
<evidence type="ECO:0000313" key="4">
    <source>
        <dbReference type="Proteomes" id="UP000320582"/>
    </source>
</evidence>
<gene>
    <name evidence="3" type="ORF">BD293_4272</name>
</gene>
<dbReference type="Proteomes" id="UP000320582">
    <property type="component" value="Unassembled WGS sequence"/>
</dbReference>
<dbReference type="InterPro" id="IPR018683">
    <property type="entry name" value="DUF2169"/>
</dbReference>
<keyword evidence="4" id="KW-1185">Reference proteome</keyword>
<dbReference type="RefSeq" id="WP_142085550.1">
    <property type="nucleotide sequence ID" value="NZ_VFPT01000004.1"/>
</dbReference>
<evidence type="ECO:0000313" key="3">
    <source>
        <dbReference type="EMBL" id="TQM89953.1"/>
    </source>
</evidence>
<feature type="domain" description="DUF2169" evidence="2">
    <location>
        <begin position="21"/>
        <end position="296"/>
    </location>
</feature>
<evidence type="ECO:0000259" key="2">
    <source>
        <dbReference type="Pfam" id="PF09937"/>
    </source>
</evidence>
<name>A0A543K4E8_9RHOB</name>
<proteinExistence type="predicted"/>
<sequence>MLTDNATPFSAIGFEQWHRDGPTMAVVAVRGSFLVGPGGALELAETQQIVLADEFAGDPQKSPLVRLSDLVPFKPGTDVTFLGSAHAPQGQPLASISAALSIAGRRVEICATGPRQWRAVQDSWILSEPEPVDVVPVCYTLASGGRIIGDPEGTVDPRNPIGPGLIDPDVTPRNRDFPAPRLFNSRDPLHDDFARPPRPAGLGPMAPWWAARQNHAGTYDDAWKDKTHPRLPADFDYRFYNCAHPYLILPGHLSGGALLELENLSPAGREHIVLPAEVPVARFSYTDGREVEVALNFFGCRP</sequence>
<comment type="caution">
    <text evidence="3">The sequence shown here is derived from an EMBL/GenBank/DDBJ whole genome shotgun (WGS) entry which is preliminary data.</text>
</comment>
<evidence type="ECO:0000256" key="1">
    <source>
        <dbReference type="SAM" id="MobiDB-lite"/>
    </source>
</evidence>
<reference evidence="3 4" key="1">
    <citation type="submission" date="2019-06" db="EMBL/GenBank/DDBJ databases">
        <title>Genomic Encyclopedia of Archaeal and Bacterial Type Strains, Phase II (KMG-II): from individual species to whole genera.</title>
        <authorList>
            <person name="Goeker M."/>
        </authorList>
    </citation>
    <scope>NUCLEOTIDE SEQUENCE [LARGE SCALE GENOMIC DNA]</scope>
    <source>
        <strain evidence="3 4">DSM 18423</strain>
    </source>
</reference>
<organism evidence="3 4">
    <name type="scientific">Roseinatronobacter monicus</name>
    <dbReference type="NCBI Taxonomy" id="393481"/>
    <lineage>
        <taxon>Bacteria</taxon>
        <taxon>Pseudomonadati</taxon>
        <taxon>Pseudomonadota</taxon>
        <taxon>Alphaproteobacteria</taxon>
        <taxon>Rhodobacterales</taxon>
        <taxon>Paracoccaceae</taxon>
        <taxon>Roseinatronobacter</taxon>
    </lineage>
</organism>
<dbReference type="Pfam" id="PF09937">
    <property type="entry name" value="DUF2169"/>
    <property type="match status" value="1"/>
</dbReference>
<dbReference type="AlphaFoldDB" id="A0A543K4E8"/>
<feature type="region of interest" description="Disordered" evidence="1">
    <location>
        <begin position="150"/>
        <end position="173"/>
    </location>
</feature>
<dbReference type="EMBL" id="VFPT01000004">
    <property type="protein sequence ID" value="TQM89953.1"/>
    <property type="molecule type" value="Genomic_DNA"/>
</dbReference>